<comment type="pathway">
    <text evidence="1">Protein modification; protein ubiquitination.</text>
</comment>
<reference evidence="5" key="1">
    <citation type="submission" date="2022-01" db="EMBL/GenBank/DDBJ databases">
        <authorList>
            <person name="Braso-Vives M."/>
        </authorList>
    </citation>
    <scope>NUCLEOTIDE SEQUENCE</scope>
</reference>
<evidence type="ECO:0000256" key="1">
    <source>
        <dbReference type="ARBA" id="ARBA00004906"/>
    </source>
</evidence>
<dbReference type="AlphaFoldDB" id="A0A8K0A7K0"/>
<keyword evidence="2" id="KW-0833">Ubl conjugation pathway</keyword>
<dbReference type="PANTHER" id="PTHR20966">
    <property type="entry name" value="ANKYRIN REPEAT AND SOCS BOX PROTEIN 17"/>
    <property type="match status" value="1"/>
</dbReference>
<feature type="domain" description="SOCS box" evidence="4">
    <location>
        <begin position="312"/>
        <end position="352"/>
    </location>
</feature>
<evidence type="ECO:0000313" key="5">
    <source>
        <dbReference type="EMBL" id="CAH1270764.1"/>
    </source>
</evidence>
<dbReference type="Proteomes" id="UP000838412">
    <property type="component" value="Chromosome 7"/>
</dbReference>
<organism evidence="5 6">
    <name type="scientific">Branchiostoma lanceolatum</name>
    <name type="common">Common lancelet</name>
    <name type="synonym">Amphioxus lanceolatum</name>
    <dbReference type="NCBI Taxonomy" id="7740"/>
    <lineage>
        <taxon>Eukaryota</taxon>
        <taxon>Metazoa</taxon>
        <taxon>Chordata</taxon>
        <taxon>Cephalochordata</taxon>
        <taxon>Leptocardii</taxon>
        <taxon>Amphioxiformes</taxon>
        <taxon>Branchiostomatidae</taxon>
        <taxon>Branchiostoma</taxon>
    </lineage>
</organism>
<dbReference type="GO" id="GO:0035556">
    <property type="term" value="P:intracellular signal transduction"/>
    <property type="evidence" value="ECO:0007669"/>
    <property type="project" value="InterPro"/>
</dbReference>
<dbReference type="InterPro" id="IPR036036">
    <property type="entry name" value="SOCS_box-like_dom_sf"/>
</dbReference>
<dbReference type="GO" id="GO:0016567">
    <property type="term" value="P:protein ubiquitination"/>
    <property type="evidence" value="ECO:0007669"/>
    <property type="project" value="UniProtKB-UniPathway"/>
</dbReference>
<keyword evidence="3" id="KW-0040">ANK repeat</keyword>
<proteinExistence type="predicted"/>
<evidence type="ECO:0000256" key="2">
    <source>
        <dbReference type="ARBA" id="ARBA00022786"/>
    </source>
</evidence>
<keyword evidence="6" id="KW-1185">Reference proteome</keyword>
<dbReference type="PROSITE" id="PS50225">
    <property type="entry name" value="SOCS"/>
    <property type="match status" value="1"/>
</dbReference>
<dbReference type="Gene3D" id="1.10.750.20">
    <property type="entry name" value="SOCS box"/>
    <property type="match status" value="1"/>
</dbReference>
<dbReference type="Pfam" id="PF07525">
    <property type="entry name" value="SOCS_box"/>
    <property type="match status" value="1"/>
</dbReference>
<dbReference type="PANTHER" id="PTHR20966:SF2">
    <property type="entry name" value="ANKYRIN REPEAT AND SOCS BOX PROTEIN 17"/>
    <property type="match status" value="1"/>
</dbReference>
<dbReference type="SMART" id="SM00969">
    <property type="entry name" value="SOCS_box"/>
    <property type="match status" value="1"/>
</dbReference>
<dbReference type="InterPro" id="IPR001496">
    <property type="entry name" value="SOCS_box"/>
</dbReference>
<name>A0A8K0A7K0_BRALA</name>
<sequence>MHDQTSFTYQAWVRGNVGGIQSNFFLSEFFGPKAVQSVTGWHGGEPVVFYTVTVRSVREVEDFARYLLDVHEDRRANWNQVKYGLRKRAIPIPRPSYNIFQQALCSCWRFDVPAGTPFLGELLHMDLRRSHENLITRLMRQIDDRTNGTRLPAWYPLRRSYDKLQYFINAAKRAYHKDAEGKVANRLNQLESPRGLGYLHQASYYINPRLISLLLRHGADPEIWSLRHDRKQPVDCLFLAFRHDVYIGYDDTDRRVQRCLRLFCRAMPRIPLQRLSSSSPDPELREKNRCELERKWNSWVPADRCGAAPCDLKHLCRCAVRRLLMENTCLPDGIFRLPLPALLHRYLNLHHD</sequence>
<dbReference type="CDD" id="cd03587">
    <property type="entry name" value="SOCS"/>
    <property type="match status" value="1"/>
</dbReference>
<dbReference type="OrthoDB" id="6419934at2759"/>
<protein>
    <submittedName>
        <fullName evidence="5">ASB17 protein</fullName>
    </submittedName>
</protein>
<dbReference type="SUPFAM" id="SSF158235">
    <property type="entry name" value="SOCS box-like"/>
    <property type="match status" value="1"/>
</dbReference>
<dbReference type="EMBL" id="OV696692">
    <property type="protein sequence ID" value="CAH1270764.1"/>
    <property type="molecule type" value="Genomic_DNA"/>
</dbReference>
<evidence type="ECO:0000256" key="3">
    <source>
        <dbReference type="ARBA" id="ARBA00023043"/>
    </source>
</evidence>
<evidence type="ECO:0000313" key="6">
    <source>
        <dbReference type="Proteomes" id="UP000838412"/>
    </source>
</evidence>
<evidence type="ECO:0000259" key="4">
    <source>
        <dbReference type="PROSITE" id="PS50225"/>
    </source>
</evidence>
<accession>A0A8K0A7K0</accession>
<dbReference type="UniPathway" id="UPA00143"/>
<gene>
    <name evidence="5" type="primary">ASB17</name>
    <name evidence="5" type="ORF">BLAG_LOCUS22950</name>
</gene>
<dbReference type="InterPro" id="IPR039147">
    <property type="entry name" value="ASB17"/>
</dbReference>